<evidence type="ECO:0000256" key="6">
    <source>
        <dbReference type="ARBA" id="ARBA00023136"/>
    </source>
</evidence>
<reference evidence="9 10" key="1">
    <citation type="journal article" date="2016" name="Genome Biol. Evol.">
        <title>Gene Family Evolution Reflects Adaptation to Soil Environmental Stressors in the Genome of the Collembolan Orchesella cincta.</title>
        <authorList>
            <person name="Faddeeva-Vakhrusheva A."/>
            <person name="Derks M.F."/>
            <person name="Anvar S.Y."/>
            <person name="Agamennone V."/>
            <person name="Suring W."/>
            <person name="Smit S."/>
            <person name="van Straalen N.M."/>
            <person name="Roelofs D."/>
        </authorList>
    </citation>
    <scope>NUCLEOTIDE SEQUENCE [LARGE SCALE GENOMIC DNA]</scope>
    <source>
        <tissue evidence="9">Mixed pool</tissue>
    </source>
</reference>
<dbReference type="PANTHER" id="PTHR31759:SF1">
    <property type="entry name" value="COILED-COIL DOMAIN-CONTAINING PROTEIN 167"/>
    <property type="match status" value="1"/>
</dbReference>
<feature type="coiled-coil region" evidence="7">
    <location>
        <begin position="28"/>
        <end position="55"/>
    </location>
</feature>
<proteinExistence type="predicted"/>
<dbReference type="Proteomes" id="UP000094527">
    <property type="component" value="Unassembled WGS sequence"/>
</dbReference>
<keyword evidence="5 7" id="KW-0175">Coiled coil</keyword>
<gene>
    <name evidence="9" type="ORF">Ocin01_16683</name>
</gene>
<comment type="subcellular location">
    <subcellularLocation>
        <location evidence="1">Membrane</location>
        <topology evidence="1">Single-pass membrane protein</topology>
    </subcellularLocation>
</comment>
<evidence type="ECO:0000256" key="7">
    <source>
        <dbReference type="SAM" id="Coils"/>
    </source>
</evidence>
<feature type="transmembrane region" description="Helical" evidence="8">
    <location>
        <begin position="60"/>
        <end position="80"/>
    </location>
</feature>
<evidence type="ECO:0000313" key="9">
    <source>
        <dbReference type="EMBL" id="ODM90000.1"/>
    </source>
</evidence>
<keyword evidence="10" id="KW-1185">Reference proteome</keyword>
<evidence type="ECO:0000256" key="1">
    <source>
        <dbReference type="ARBA" id="ARBA00004167"/>
    </source>
</evidence>
<name>A0A1D2MAJ8_ORCCI</name>
<dbReference type="InterPro" id="IPR028194">
    <property type="entry name" value="CC167"/>
</dbReference>
<organism evidence="9 10">
    <name type="scientific">Orchesella cincta</name>
    <name type="common">Springtail</name>
    <name type="synonym">Podura cincta</name>
    <dbReference type="NCBI Taxonomy" id="48709"/>
    <lineage>
        <taxon>Eukaryota</taxon>
        <taxon>Metazoa</taxon>
        <taxon>Ecdysozoa</taxon>
        <taxon>Arthropoda</taxon>
        <taxon>Hexapoda</taxon>
        <taxon>Collembola</taxon>
        <taxon>Entomobryomorpha</taxon>
        <taxon>Entomobryoidea</taxon>
        <taxon>Orchesellidae</taxon>
        <taxon>Orchesellinae</taxon>
        <taxon>Orchesella</taxon>
    </lineage>
</organism>
<keyword evidence="3 8" id="KW-0812">Transmembrane</keyword>
<sequence length="84" mass="9965">MSSSGGESVMRRTLEKNLQYRPLTMEEREVMEKDVRQLKKVLKTQENNLKKLRSDNRSSMAIAVVLLICTFFFYGVYHMMFRQP</sequence>
<dbReference type="OrthoDB" id="6774119at2759"/>
<dbReference type="GO" id="GO:0016020">
    <property type="term" value="C:membrane"/>
    <property type="evidence" value="ECO:0007669"/>
    <property type="project" value="UniProtKB-SubCell"/>
</dbReference>
<accession>A0A1D2MAJ8</accession>
<keyword evidence="4 8" id="KW-1133">Transmembrane helix</keyword>
<comment type="caution">
    <text evidence="9">The sequence shown here is derived from an EMBL/GenBank/DDBJ whole genome shotgun (WGS) entry which is preliminary data.</text>
</comment>
<dbReference type="Pfam" id="PF15188">
    <property type="entry name" value="CCDC-167"/>
    <property type="match status" value="1"/>
</dbReference>
<keyword evidence="6 8" id="KW-0472">Membrane</keyword>
<evidence type="ECO:0000256" key="4">
    <source>
        <dbReference type="ARBA" id="ARBA00022989"/>
    </source>
</evidence>
<evidence type="ECO:0000256" key="5">
    <source>
        <dbReference type="ARBA" id="ARBA00023054"/>
    </source>
</evidence>
<protein>
    <recommendedName>
        <fullName evidence="2">Coiled-coil domain-containing protein 167</fullName>
    </recommendedName>
</protein>
<dbReference type="PANTHER" id="PTHR31759">
    <property type="entry name" value="COILED-COIL DOMAIN-CONTAINING PROTEIN 167"/>
    <property type="match status" value="1"/>
</dbReference>
<dbReference type="AlphaFoldDB" id="A0A1D2MAJ8"/>
<evidence type="ECO:0000313" key="10">
    <source>
        <dbReference type="Proteomes" id="UP000094527"/>
    </source>
</evidence>
<dbReference type="EMBL" id="LJIJ01002242">
    <property type="protein sequence ID" value="ODM90000.1"/>
    <property type="molecule type" value="Genomic_DNA"/>
</dbReference>
<evidence type="ECO:0000256" key="8">
    <source>
        <dbReference type="SAM" id="Phobius"/>
    </source>
</evidence>
<evidence type="ECO:0000256" key="2">
    <source>
        <dbReference type="ARBA" id="ARBA00022350"/>
    </source>
</evidence>
<evidence type="ECO:0000256" key="3">
    <source>
        <dbReference type="ARBA" id="ARBA00022692"/>
    </source>
</evidence>